<evidence type="ECO:0000256" key="1">
    <source>
        <dbReference type="SAM" id="MobiDB-lite"/>
    </source>
</evidence>
<protein>
    <submittedName>
        <fullName evidence="2">Uncharacterized protein</fullName>
    </submittedName>
</protein>
<evidence type="ECO:0000313" key="3">
    <source>
        <dbReference type="Proteomes" id="UP000266841"/>
    </source>
</evidence>
<organism evidence="2 3">
    <name type="scientific">Thalassiosira oceanica</name>
    <name type="common">Marine diatom</name>
    <dbReference type="NCBI Taxonomy" id="159749"/>
    <lineage>
        <taxon>Eukaryota</taxon>
        <taxon>Sar</taxon>
        <taxon>Stramenopiles</taxon>
        <taxon>Ochrophyta</taxon>
        <taxon>Bacillariophyta</taxon>
        <taxon>Coscinodiscophyceae</taxon>
        <taxon>Thalassiosirophycidae</taxon>
        <taxon>Thalassiosirales</taxon>
        <taxon>Thalassiosiraceae</taxon>
        <taxon>Thalassiosira</taxon>
    </lineage>
</organism>
<dbReference type="Proteomes" id="UP000266841">
    <property type="component" value="Unassembled WGS sequence"/>
</dbReference>
<feature type="compositionally biased region" description="Acidic residues" evidence="1">
    <location>
        <begin position="22"/>
        <end position="32"/>
    </location>
</feature>
<evidence type="ECO:0000313" key="2">
    <source>
        <dbReference type="EMBL" id="EJK56380.1"/>
    </source>
</evidence>
<proteinExistence type="predicted"/>
<keyword evidence="3" id="KW-1185">Reference proteome</keyword>
<name>K0RTL7_THAOC</name>
<dbReference type="AlphaFoldDB" id="K0RTL7"/>
<accession>K0RTL7</accession>
<reference evidence="2 3" key="1">
    <citation type="journal article" date="2012" name="Genome Biol.">
        <title>Genome and low-iron response of an oceanic diatom adapted to chronic iron limitation.</title>
        <authorList>
            <person name="Lommer M."/>
            <person name="Specht M."/>
            <person name="Roy A.S."/>
            <person name="Kraemer L."/>
            <person name="Andreson R."/>
            <person name="Gutowska M.A."/>
            <person name="Wolf J."/>
            <person name="Bergner S.V."/>
            <person name="Schilhabel M.B."/>
            <person name="Klostermeier U.C."/>
            <person name="Beiko R.G."/>
            <person name="Rosenstiel P."/>
            <person name="Hippler M."/>
            <person name="Laroche J."/>
        </authorList>
    </citation>
    <scope>NUCLEOTIDE SEQUENCE [LARGE SCALE GENOMIC DNA]</scope>
    <source>
        <strain evidence="2 3">CCMP1005</strain>
    </source>
</reference>
<feature type="compositionally biased region" description="Acidic residues" evidence="1">
    <location>
        <begin position="40"/>
        <end position="50"/>
    </location>
</feature>
<gene>
    <name evidence="2" type="ORF">THAOC_23741</name>
</gene>
<feature type="non-terminal residue" evidence="2">
    <location>
        <position position="1"/>
    </location>
</feature>
<dbReference type="EMBL" id="AGNL01031597">
    <property type="protein sequence ID" value="EJK56380.1"/>
    <property type="molecule type" value="Genomic_DNA"/>
</dbReference>
<sequence>SRRSSPAARPGAPEAADRPGEDSEAEEGPEGEAADRPGEDSEAEEGPEGEAADRPGEGSEAEEGPEVEAVGPAPSPPRRNPVEARREVR</sequence>
<feature type="region of interest" description="Disordered" evidence="1">
    <location>
        <begin position="1"/>
        <end position="89"/>
    </location>
</feature>
<feature type="compositionally biased region" description="Basic and acidic residues" evidence="1">
    <location>
        <begin position="80"/>
        <end position="89"/>
    </location>
</feature>
<comment type="caution">
    <text evidence="2">The sequence shown here is derived from an EMBL/GenBank/DDBJ whole genome shotgun (WGS) entry which is preliminary data.</text>
</comment>